<dbReference type="InterPro" id="IPR036420">
    <property type="entry name" value="BRCT_dom_sf"/>
</dbReference>
<dbReference type="InterPro" id="IPR001357">
    <property type="entry name" value="BRCT_dom"/>
</dbReference>
<evidence type="ECO:0000256" key="4">
    <source>
        <dbReference type="SAM" id="MobiDB-lite"/>
    </source>
</evidence>
<evidence type="ECO:0000256" key="1">
    <source>
        <dbReference type="ARBA" id="ARBA00004123"/>
    </source>
</evidence>
<evidence type="ECO:0000256" key="3">
    <source>
        <dbReference type="ARBA" id="ARBA00023242"/>
    </source>
</evidence>
<comment type="subcellular location">
    <subcellularLocation>
        <location evidence="1">Nucleus</location>
    </subcellularLocation>
</comment>
<evidence type="ECO:0000256" key="2">
    <source>
        <dbReference type="ARBA" id="ARBA00022763"/>
    </source>
</evidence>
<comment type="caution">
    <text evidence="6">The sequence shown here is derived from an EMBL/GenBank/DDBJ whole genome shotgun (WGS) entry which is preliminary data.</text>
</comment>
<dbReference type="EMBL" id="CM029041">
    <property type="protein sequence ID" value="KAG2624585.1"/>
    <property type="molecule type" value="Genomic_DNA"/>
</dbReference>
<dbReference type="OrthoDB" id="342264at2759"/>
<name>A0A8T0UR94_PANVG</name>
<feature type="compositionally biased region" description="Acidic residues" evidence="4">
    <location>
        <begin position="78"/>
        <end position="87"/>
    </location>
</feature>
<proteinExistence type="predicted"/>
<evidence type="ECO:0000313" key="6">
    <source>
        <dbReference type="EMBL" id="KAG2624585.1"/>
    </source>
</evidence>
<dbReference type="CDD" id="cd17744">
    <property type="entry name" value="BRCT_MDC1_rpt1"/>
    <property type="match status" value="1"/>
</dbReference>
<feature type="domain" description="BRCT" evidence="5">
    <location>
        <begin position="997"/>
        <end position="1045"/>
    </location>
</feature>
<feature type="region of interest" description="Disordered" evidence="4">
    <location>
        <begin position="234"/>
        <end position="253"/>
    </location>
</feature>
<dbReference type="Proteomes" id="UP000823388">
    <property type="component" value="Chromosome 3K"/>
</dbReference>
<feature type="compositionally biased region" description="Acidic residues" evidence="4">
    <location>
        <begin position="96"/>
        <end position="110"/>
    </location>
</feature>
<feature type="region of interest" description="Disordered" evidence="4">
    <location>
        <begin position="1"/>
        <end position="167"/>
    </location>
</feature>
<feature type="region of interest" description="Disordered" evidence="4">
    <location>
        <begin position="919"/>
        <end position="938"/>
    </location>
</feature>
<feature type="region of interest" description="Disordered" evidence="4">
    <location>
        <begin position="865"/>
        <end position="910"/>
    </location>
</feature>
<reference evidence="6" key="1">
    <citation type="submission" date="2020-05" db="EMBL/GenBank/DDBJ databases">
        <title>WGS assembly of Panicum virgatum.</title>
        <authorList>
            <person name="Lovell J.T."/>
            <person name="Jenkins J."/>
            <person name="Shu S."/>
            <person name="Juenger T.E."/>
            <person name="Schmutz J."/>
        </authorList>
    </citation>
    <scope>NUCLEOTIDE SEQUENCE</scope>
    <source>
        <strain evidence="6">AP13</strain>
    </source>
</reference>
<feature type="region of interest" description="Disordered" evidence="4">
    <location>
        <begin position="509"/>
        <end position="528"/>
    </location>
</feature>
<feature type="compositionally biased region" description="Basic and acidic residues" evidence="4">
    <location>
        <begin position="198"/>
        <end position="213"/>
    </location>
</feature>
<feature type="compositionally biased region" description="Basic and acidic residues" evidence="4">
    <location>
        <begin position="884"/>
        <end position="896"/>
    </location>
</feature>
<keyword evidence="7" id="KW-1185">Reference proteome</keyword>
<keyword evidence="2" id="KW-0227">DNA damage</keyword>
<dbReference type="Gene3D" id="3.40.50.10190">
    <property type="entry name" value="BRCT domain"/>
    <property type="match status" value="2"/>
</dbReference>
<keyword evidence="3" id="KW-0539">Nucleus</keyword>
<feature type="compositionally biased region" description="Basic residues" evidence="4">
    <location>
        <begin position="456"/>
        <end position="466"/>
    </location>
</feature>
<feature type="compositionally biased region" description="Polar residues" evidence="4">
    <location>
        <begin position="796"/>
        <end position="810"/>
    </location>
</feature>
<feature type="region of interest" description="Disordered" evidence="4">
    <location>
        <begin position="570"/>
        <end position="652"/>
    </location>
</feature>
<feature type="compositionally biased region" description="Gly residues" evidence="4">
    <location>
        <begin position="1"/>
        <end position="13"/>
    </location>
</feature>
<evidence type="ECO:0000313" key="7">
    <source>
        <dbReference type="Proteomes" id="UP000823388"/>
    </source>
</evidence>
<feature type="compositionally biased region" description="Polar residues" evidence="4">
    <location>
        <begin position="26"/>
        <end position="38"/>
    </location>
</feature>
<feature type="compositionally biased region" description="Basic and acidic residues" evidence="4">
    <location>
        <begin position="577"/>
        <end position="587"/>
    </location>
</feature>
<dbReference type="SMART" id="SM00292">
    <property type="entry name" value="BRCT"/>
    <property type="match status" value="1"/>
</dbReference>
<feature type="compositionally biased region" description="Acidic residues" evidence="4">
    <location>
        <begin position="52"/>
        <end position="64"/>
    </location>
</feature>
<protein>
    <recommendedName>
        <fullName evidence="5">BRCT domain-containing protein</fullName>
    </recommendedName>
</protein>
<sequence length="1193" mass="131236">MMGGKAGNGGGGDTEVLDGGRPPLGSPTSDSDATQSGEDNGALYDETQSETQLEDGLEEEEDKDDVAGDWADTQLVESGEEDGSDDSDQVKMQLEVELENGEEGDDDSGAEDNAHNCNRTQLDEECEVDEVNNGVGSMVETQLVEDSEDEEDGVNGSDQLGVNEWGKTQLVEYSDEEIGDDELNDRTQVLSDNESLSGDERDVKSGMDKRDVDLGMGRSIEGLNGEVEKLGGNTNLVESDASTDEEGDTGSGHIRMKLPSIRVASVRTCGVSGARDTMSVNVMHQGKQNASSTAIQPLPKIVDESISCSASFGGGYIQNHDKDETKSRDKCSTAKKLFADMTAEDGESNSRCFAGLSYIGSQEPGDLSQANAFDVVDRLISINGGLSSQETTPIKLEVAKPRVSKRGTLLLAEKVDLGRSSNGKAEIFEWVDSREDAGGGDFFSKNKDILLQRPVGRGKQKSHSTRAKNSSTKKSWGENKIGESNNKISSKLPGKFGNLPLSDSRLLKSDVESKRASGNRSKKNLFKDLDDLSNAKSLEEQEKDNVAVPDVGPDTQMAVEAMEALVQCSPAKGQPLFDRDTRAEKSRISKRHSKNGCPQKRSSSIQEGVTTRSKRRKETELDTKPQKEKMQENSERIVKTEHKQTKPIPRKSKVSKKIINENQYHGTPVAHRTRHCGRNDPSEFTELCSNKHLRGGKKLTGDSSTVGEVQFNHIANNPEKPLISERTTECGSNHFEKERTKHTCANEDQELQQSSRDGSTQRTSVNNVQNLVARQVEPTIDVACRDPPSHPKQRRTPTTMVQPKSRTAANHETPPEVARPSKKRRIFVRSVSDLLKYAKREPSNGRSASMLSSIIEKSLAASPTLNSSIRNDGKTSDLSSSAQRLKESSHVDDTSKTPKSNAQVQNSVMNTPTKVVKELSPTFSPANPSKGSNGSLSKSSVARELLKLNHQRKDSRRRKDIATVSILFSHHLDDDVIKRQKKILARLGVCEAFSMADATHFVADSFFRTRNMLEAITLGKPVVTSMWLENCGQTSCFIDERKYILRDARKEKELGFSMPISLASACKHPLLLGKRVFVTPNVKPSQAVVTSLVKASSGQPLERVGRSIMKEKEVPDDLLVISCEEDYETCTPLLEKGAIIFSTELLLNGIVIQKLEYERHRLFTDRVKQTRSSRWLKDKVQDRFVPVPKRPRS</sequence>
<organism evidence="6 7">
    <name type="scientific">Panicum virgatum</name>
    <name type="common">Blackwell switchgrass</name>
    <dbReference type="NCBI Taxonomy" id="38727"/>
    <lineage>
        <taxon>Eukaryota</taxon>
        <taxon>Viridiplantae</taxon>
        <taxon>Streptophyta</taxon>
        <taxon>Embryophyta</taxon>
        <taxon>Tracheophyta</taxon>
        <taxon>Spermatophyta</taxon>
        <taxon>Magnoliopsida</taxon>
        <taxon>Liliopsida</taxon>
        <taxon>Poales</taxon>
        <taxon>Poaceae</taxon>
        <taxon>PACMAD clade</taxon>
        <taxon>Panicoideae</taxon>
        <taxon>Panicodae</taxon>
        <taxon>Paniceae</taxon>
        <taxon>Panicinae</taxon>
        <taxon>Panicum</taxon>
        <taxon>Panicum sect. Hiantes</taxon>
    </lineage>
</organism>
<dbReference type="PROSITE" id="PS50172">
    <property type="entry name" value="BRCT"/>
    <property type="match status" value="1"/>
</dbReference>
<feature type="compositionally biased region" description="Polar residues" evidence="4">
    <location>
        <begin position="865"/>
        <end position="883"/>
    </location>
</feature>
<dbReference type="AlphaFoldDB" id="A0A8T0UR94"/>
<feature type="region of interest" description="Disordered" evidence="4">
    <location>
        <begin position="737"/>
        <end position="769"/>
    </location>
</feature>
<feature type="compositionally biased region" description="Polar residues" evidence="4">
    <location>
        <begin position="600"/>
        <end position="611"/>
    </location>
</feature>
<feature type="compositionally biased region" description="Acidic residues" evidence="4">
    <location>
        <begin position="143"/>
        <end position="153"/>
    </location>
</feature>
<dbReference type="GO" id="GO:0006974">
    <property type="term" value="P:DNA damage response"/>
    <property type="evidence" value="ECO:0007669"/>
    <property type="project" value="UniProtKB-KW"/>
</dbReference>
<feature type="region of interest" description="Disordered" evidence="4">
    <location>
        <begin position="782"/>
        <end position="824"/>
    </location>
</feature>
<dbReference type="GO" id="GO:0005634">
    <property type="term" value="C:nucleus"/>
    <property type="evidence" value="ECO:0007669"/>
    <property type="project" value="UniProtKB-SubCell"/>
</dbReference>
<feature type="compositionally biased region" description="Low complexity" evidence="4">
    <location>
        <begin position="929"/>
        <end position="938"/>
    </location>
</feature>
<feature type="region of interest" description="Disordered" evidence="4">
    <location>
        <begin position="190"/>
        <end position="215"/>
    </location>
</feature>
<dbReference type="Pfam" id="PF16589">
    <property type="entry name" value="BRCT_2"/>
    <property type="match status" value="1"/>
</dbReference>
<feature type="compositionally biased region" description="Basic and acidic residues" evidence="4">
    <location>
        <begin position="617"/>
        <end position="644"/>
    </location>
</feature>
<feature type="compositionally biased region" description="Polar residues" evidence="4">
    <location>
        <begin position="897"/>
        <end position="910"/>
    </location>
</feature>
<feature type="compositionally biased region" description="Polar residues" evidence="4">
    <location>
        <begin position="751"/>
        <end position="769"/>
    </location>
</feature>
<accession>A0A8T0UR94</accession>
<evidence type="ECO:0000259" key="5">
    <source>
        <dbReference type="PROSITE" id="PS50172"/>
    </source>
</evidence>
<dbReference type="CDD" id="cd18432">
    <property type="entry name" value="BRCT_PAXIP1_rpt6_like"/>
    <property type="match status" value="1"/>
</dbReference>
<gene>
    <name evidence="6" type="ORF">PVAP13_3KG144300</name>
</gene>
<dbReference type="SUPFAM" id="SSF52113">
    <property type="entry name" value="BRCT domain"/>
    <property type="match status" value="1"/>
</dbReference>
<feature type="region of interest" description="Disordered" evidence="4">
    <location>
        <begin position="453"/>
        <end position="496"/>
    </location>
</feature>
<dbReference type="PANTHER" id="PTHR23196">
    <property type="entry name" value="PAX TRANSCRIPTION ACTIVATION DOMAIN INTERACTING PROTEIN"/>
    <property type="match status" value="1"/>
</dbReference>
<dbReference type="PANTHER" id="PTHR23196:SF1">
    <property type="entry name" value="PAX-INTERACTING PROTEIN 1"/>
    <property type="match status" value="1"/>
</dbReference>
<dbReference type="InterPro" id="IPR051579">
    <property type="entry name" value="DDR_Transcriptional_Reg"/>
</dbReference>
<dbReference type="Pfam" id="PF16770">
    <property type="entry name" value="RTT107_BRCT_5"/>
    <property type="match status" value="1"/>
</dbReference>